<accession>A0A4P8PKR5</accession>
<dbReference type="Proteomes" id="UP000323867">
    <property type="component" value="Segment"/>
</dbReference>
<name>A0A4P8PKR5_9VIRU</name>
<organism evidence="1">
    <name type="scientific">Blackfly microvirus SF02</name>
    <dbReference type="NCBI Taxonomy" id="2576452"/>
    <lineage>
        <taxon>Viruses</taxon>
        <taxon>Monodnaviria</taxon>
        <taxon>Sangervirae</taxon>
        <taxon>Phixviricota</taxon>
        <taxon>Malgrandaviricetes</taxon>
        <taxon>Petitvirales</taxon>
        <taxon>Microviridae</taxon>
        <taxon>Microvirus</taxon>
    </lineage>
</organism>
<reference evidence="1" key="1">
    <citation type="submission" date="2018-12" db="EMBL/GenBank/DDBJ databases">
        <title>Singled stranded DNA viruses identified in blackflies (Austrosimulium ungulatum) sampled in New Zealand.</title>
        <authorList>
            <person name="Kraberger S."/>
            <person name="Fontenele R.S."/>
            <person name="Schmidlin K."/>
            <person name="Walters M."/>
            <person name="Varsani A."/>
        </authorList>
    </citation>
    <scope>NUCLEOTIDE SEQUENCE [LARGE SCALE GENOMIC DNA]</scope>
    <source>
        <strain evidence="1">185</strain>
    </source>
</reference>
<evidence type="ECO:0000313" key="1">
    <source>
        <dbReference type="EMBL" id="QCQ85102.1"/>
    </source>
</evidence>
<dbReference type="Pfam" id="PF20577">
    <property type="entry name" value="Phage_ORF5"/>
    <property type="match status" value="1"/>
</dbReference>
<sequence length="110" mass="12185">MHLVYLYSIYDRKAQIYIPPFTVPHEAQAVRTFAEAVISSETPVSQYPADFDLLLLGAVDVETGVLTPEMPTPRPIINGLVALTNAQRERQRYQAILSTVGEEEPAPEAS</sequence>
<protein>
    <submittedName>
        <fullName evidence="1">Nonstructural protein</fullName>
    </submittedName>
</protein>
<dbReference type="InterPro" id="IPR046781">
    <property type="entry name" value="Phage_ORF5"/>
</dbReference>
<proteinExistence type="predicted"/>
<dbReference type="EMBL" id="MK249225">
    <property type="protein sequence ID" value="QCQ85102.1"/>
    <property type="molecule type" value="Genomic_DNA"/>
</dbReference>